<dbReference type="SMART" id="SM00421">
    <property type="entry name" value="HTH_LUXR"/>
    <property type="match status" value="1"/>
</dbReference>
<evidence type="ECO:0000259" key="2">
    <source>
        <dbReference type="PROSITE" id="PS50043"/>
    </source>
</evidence>
<sequence length="333" mass="36440">MFEALGLDPTTESVYLAMLELPEANLEDLARHLDLGRAQLLDALDELARMSLLHRPLAGPEPVRLVDPEVGLAALLARQQAEVARRHQELEESRAAFSTLLAARAEQQPKLAEPGVERLVGIEAIRSRLQELAETCTWEACSFMPGGAQSASSLAASRPLDADAINRGVRLRTVYQDSVRNDPATRDYAQWLGELGSEVRTAPTLPLRMLIVDRRYALVPVNTDNSGAMALMISGTGIVSALFALFNGIWKDATPFGAPRRRDDNGLSTQEKQVLRLLGEGHTDEVIARRLGISVRTARRVAANLLNRLGARSRFQAGVLAVARSWIDPTEVE</sequence>
<keyword evidence="4" id="KW-1185">Reference proteome</keyword>
<dbReference type="Proteomes" id="UP001332243">
    <property type="component" value="Unassembled WGS sequence"/>
</dbReference>
<feature type="domain" description="HTH luxR-type" evidence="2">
    <location>
        <begin position="260"/>
        <end position="325"/>
    </location>
</feature>
<comment type="caution">
    <text evidence="3">The sequence shown here is derived from an EMBL/GenBank/DDBJ whole genome shotgun (WGS) entry which is preliminary data.</text>
</comment>
<reference evidence="3 4" key="1">
    <citation type="submission" date="2024-01" db="EMBL/GenBank/DDBJ databases">
        <title>Genome insights into Plantactinospora sonchi sp. nov.</title>
        <authorList>
            <person name="Wang L."/>
        </authorList>
    </citation>
    <scope>NUCLEOTIDE SEQUENCE [LARGE SCALE GENOMIC DNA]</scope>
    <source>
        <strain evidence="3 4">NEAU-QY2</strain>
    </source>
</reference>
<evidence type="ECO:0000313" key="4">
    <source>
        <dbReference type="Proteomes" id="UP001332243"/>
    </source>
</evidence>
<dbReference type="EMBL" id="JAZGQK010000038">
    <property type="protein sequence ID" value="MEE6263540.1"/>
    <property type="molecule type" value="Genomic_DNA"/>
</dbReference>
<protein>
    <submittedName>
        <fullName evidence="3">LuxR C-terminal-related transcriptional regulator</fullName>
    </submittedName>
</protein>
<dbReference type="InterPro" id="IPR036390">
    <property type="entry name" value="WH_DNA-bd_sf"/>
</dbReference>
<name>A0ABU7S4B1_9ACTN</name>
<accession>A0ABU7S4B1</accession>
<keyword evidence="1" id="KW-1133">Transmembrane helix</keyword>
<proteinExistence type="predicted"/>
<dbReference type="Pfam" id="PF00196">
    <property type="entry name" value="GerE"/>
    <property type="match status" value="1"/>
</dbReference>
<dbReference type="Gene3D" id="1.10.10.10">
    <property type="entry name" value="Winged helix-like DNA-binding domain superfamily/Winged helix DNA-binding domain"/>
    <property type="match status" value="2"/>
</dbReference>
<feature type="transmembrane region" description="Helical" evidence="1">
    <location>
        <begin position="228"/>
        <end position="250"/>
    </location>
</feature>
<organism evidence="3 4">
    <name type="scientific">Plantactinospora sonchi</name>
    <dbReference type="NCBI Taxonomy" id="1544735"/>
    <lineage>
        <taxon>Bacteria</taxon>
        <taxon>Bacillati</taxon>
        <taxon>Actinomycetota</taxon>
        <taxon>Actinomycetes</taxon>
        <taxon>Micromonosporales</taxon>
        <taxon>Micromonosporaceae</taxon>
        <taxon>Plantactinospora</taxon>
    </lineage>
</organism>
<evidence type="ECO:0000256" key="1">
    <source>
        <dbReference type="SAM" id="Phobius"/>
    </source>
</evidence>
<dbReference type="PANTHER" id="PTHR34293:SF1">
    <property type="entry name" value="HTH-TYPE TRANSCRIPTIONAL REGULATOR TRMBL2"/>
    <property type="match status" value="1"/>
</dbReference>
<dbReference type="InterPro" id="IPR016032">
    <property type="entry name" value="Sig_transdc_resp-reg_C-effctor"/>
</dbReference>
<evidence type="ECO:0000313" key="3">
    <source>
        <dbReference type="EMBL" id="MEE6263540.1"/>
    </source>
</evidence>
<dbReference type="PRINTS" id="PR00038">
    <property type="entry name" value="HTHLUXR"/>
</dbReference>
<dbReference type="InterPro" id="IPR051797">
    <property type="entry name" value="TrmB-like"/>
</dbReference>
<gene>
    <name evidence="3" type="ORF">V1633_34195</name>
</gene>
<dbReference type="Gene3D" id="3.30.870.10">
    <property type="entry name" value="Endonuclease Chain A"/>
    <property type="match status" value="1"/>
</dbReference>
<dbReference type="SUPFAM" id="SSF46894">
    <property type="entry name" value="C-terminal effector domain of the bipartite response regulators"/>
    <property type="match status" value="1"/>
</dbReference>
<keyword evidence="1" id="KW-0472">Membrane</keyword>
<dbReference type="InterPro" id="IPR036388">
    <property type="entry name" value="WH-like_DNA-bd_sf"/>
</dbReference>
<dbReference type="InterPro" id="IPR000792">
    <property type="entry name" value="Tscrpt_reg_LuxR_C"/>
</dbReference>
<dbReference type="SUPFAM" id="SSF46785">
    <property type="entry name" value="Winged helix' DNA-binding domain"/>
    <property type="match status" value="1"/>
</dbReference>
<dbReference type="PROSITE" id="PS50043">
    <property type="entry name" value="HTH_LUXR_2"/>
    <property type="match status" value="1"/>
</dbReference>
<dbReference type="SUPFAM" id="SSF56024">
    <property type="entry name" value="Phospholipase D/nuclease"/>
    <property type="match status" value="1"/>
</dbReference>
<keyword evidence="1" id="KW-0812">Transmembrane</keyword>
<dbReference type="PANTHER" id="PTHR34293">
    <property type="entry name" value="HTH-TYPE TRANSCRIPTIONAL REGULATOR TRMBL2"/>
    <property type="match status" value="1"/>
</dbReference>
<dbReference type="CDD" id="cd06170">
    <property type="entry name" value="LuxR_C_like"/>
    <property type="match status" value="1"/>
</dbReference>
<dbReference type="RefSeq" id="WP_331218434.1">
    <property type="nucleotide sequence ID" value="NZ_JAZGQK010000038.1"/>
</dbReference>